<dbReference type="Proteomes" id="UP000629098">
    <property type="component" value="Unassembled WGS sequence"/>
</dbReference>
<dbReference type="InterPro" id="IPR050109">
    <property type="entry name" value="HTH-type_TetR-like_transc_reg"/>
</dbReference>
<dbReference type="RefSeq" id="WP_190830937.1">
    <property type="nucleotide sequence ID" value="NZ_CAWPPI010000067.1"/>
</dbReference>
<keyword evidence="2 4" id="KW-0238">DNA-binding</keyword>
<dbReference type="PANTHER" id="PTHR30055:SF151">
    <property type="entry name" value="TRANSCRIPTIONAL REGULATORY PROTEIN"/>
    <property type="match status" value="1"/>
</dbReference>
<evidence type="ECO:0000259" key="5">
    <source>
        <dbReference type="PROSITE" id="PS50977"/>
    </source>
</evidence>
<dbReference type="PRINTS" id="PR00455">
    <property type="entry name" value="HTHTETR"/>
</dbReference>
<dbReference type="PROSITE" id="PS50977">
    <property type="entry name" value="HTH_TETR_2"/>
    <property type="match status" value="1"/>
</dbReference>
<proteinExistence type="predicted"/>
<keyword evidence="7" id="KW-1185">Reference proteome</keyword>
<dbReference type="PANTHER" id="PTHR30055">
    <property type="entry name" value="HTH-TYPE TRANSCRIPTIONAL REGULATOR RUTR"/>
    <property type="match status" value="1"/>
</dbReference>
<dbReference type="Pfam" id="PF02909">
    <property type="entry name" value="TetR_C_1"/>
    <property type="match status" value="1"/>
</dbReference>
<evidence type="ECO:0000256" key="2">
    <source>
        <dbReference type="ARBA" id="ARBA00023125"/>
    </source>
</evidence>
<dbReference type="EMBL" id="JACXAE010000067">
    <property type="protein sequence ID" value="MBD2774213.1"/>
    <property type="molecule type" value="Genomic_DNA"/>
</dbReference>
<dbReference type="SUPFAM" id="SSF48498">
    <property type="entry name" value="Tetracyclin repressor-like, C-terminal domain"/>
    <property type="match status" value="1"/>
</dbReference>
<reference evidence="6" key="1">
    <citation type="submission" date="2020-09" db="EMBL/GenBank/DDBJ databases">
        <title>Iningainema tapete sp. nov. (Scytonemataceae, Cyanobacteria) from greenhouses in central Florida (USA) produces two types of nodularin with biosynthetic potential for microcystin-LR and anabaenopeptins.</title>
        <authorList>
            <person name="Berthold D.E."/>
            <person name="Lefler F.W."/>
            <person name="Huang I.-S."/>
            <person name="Abdulla H."/>
            <person name="Zimba P.V."/>
            <person name="Laughinghouse H.D. IV."/>
        </authorList>
    </citation>
    <scope>NUCLEOTIDE SEQUENCE</scope>
    <source>
        <strain evidence="6">BLCCT55</strain>
    </source>
</reference>
<evidence type="ECO:0000256" key="3">
    <source>
        <dbReference type="ARBA" id="ARBA00023163"/>
    </source>
</evidence>
<dbReference type="AlphaFoldDB" id="A0A8J7BYK8"/>
<evidence type="ECO:0000256" key="4">
    <source>
        <dbReference type="PROSITE-ProRule" id="PRU00335"/>
    </source>
</evidence>
<dbReference type="InterPro" id="IPR009057">
    <property type="entry name" value="Homeodomain-like_sf"/>
</dbReference>
<keyword evidence="3" id="KW-0804">Transcription</keyword>
<evidence type="ECO:0000313" key="6">
    <source>
        <dbReference type="EMBL" id="MBD2774213.1"/>
    </source>
</evidence>
<dbReference type="GO" id="GO:0003700">
    <property type="term" value="F:DNA-binding transcription factor activity"/>
    <property type="evidence" value="ECO:0007669"/>
    <property type="project" value="TreeGrafter"/>
</dbReference>
<name>A0A8J7BYK8_9CYAN</name>
<accession>A0A8J7BYK8</accession>
<dbReference type="InterPro" id="IPR036271">
    <property type="entry name" value="Tet_transcr_reg_TetR-rel_C_sf"/>
</dbReference>
<keyword evidence="1" id="KW-0805">Transcription regulation</keyword>
<evidence type="ECO:0000313" key="7">
    <source>
        <dbReference type="Proteomes" id="UP000629098"/>
    </source>
</evidence>
<dbReference type="InterPro" id="IPR001647">
    <property type="entry name" value="HTH_TetR"/>
</dbReference>
<feature type="domain" description="HTH tetR-type" evidence="5">
    <location>
        <begin position="7"/>
        <end position="67"/>
    </location>
</feature>
<gene>
    <name evidence="6" type="ORF">ICL16_19580</name>
</gene>
<dbReference type="SUPFAM" id="SSF46689">
    <property type="entry name" value="Homeodomain-like"/>
    <property type="match status" value="1"/>
</dbReference>
<feature type="DNA-binding region" description="H-T-H motif" evidence="4">
    <location>
        <begin position="30"/>
        <end position="49"/>
    </location>
</feature>
<dbReference type="Gene3D" id="1.10.357.10">
    <property type="entry name" value="Tetracycline Repressor, domain 2"/>
    <property type="match status" value="1"/>
</dbReference>
<dbReference type="GO" id="GO:0000976">
    <property type="term" value="F:transcription cis-regulatory region binding"/>
    <property type="evidence" value="ECO:0007669"/>
    <property type="project" value="TreeGrafter"/>
</dbReference>
<evidence type="ECO:0000256" key="1">
    <source>
        <dbReference type="ARBA" id="ARBA00023015"/>
    </source>
</evidence>
<protein>
    <submittedName>
        <fullName evidence="6">TetR/AcrR family transcriptional regulator C-terminal domain-containing protein</fullName>
    </submittedName>
</protein>
<organism evidence="6 7">
    <name type="scientific">Iningainema tapete BLCC-T55</name>
    <dbReference type="NCBI Taxonomy" id="2748662"/>
    <lineage>
        <taxon>Bacteria</taxon>
        <taxon>Bacillati</taxon>
        <taxon>Cyanobacteriota</taxon>
        <taxon>Cyanophyceae</taxon>
        <taxon>Nostocales</taxon>
        <taxon>Scytonemataceae</taxon>
        <taxon>Iningainema tapete</taxon>
    </lineage>
</organism>
<dbReference type="GO" id="GO:0045892">
    <property type="term" value="P:negative regulation of DNA-templated transcription"/>
    <property type="evidence" value="ECO:0007669"/>
    <property type="project" value="InterPro"/>
</dbReference>
<sequence length="222" mass="24326">MPRGKPSLSREQILAVALQLVDTEGVACLTMRSLADKLGVGTMSIYYHLPDKAALLDAVVEQALSSIEVPQTSDGCNWVEQVRSFALGFRAACQAHPNVLPLILSRRVKTARVVRPIESVLKSLREAGFSTEDTLFAFRTLIGYTVGSMCADLTGPLTETPNATRAEVAQQCIERLDKEFPYLIEVTTHIAKTEAEQEFQYGLELIIAGLKARQASSVIFLN</sequence>
<dbReference type="InterPro" id="IPR004111">
    <property type="entry name" value="Repressor_TetR_C"/>
</dbReference>
<comment type="caution">
    <text evidence="6">The sequence shown here is derived from an EMBL/GenBank/DDBJ whole genome shotgun (WGS) entry which is preliminary data.</text>
</comment>
<dbReference type="Pfam" id="PF00440">
    <property type="entry name" value="TetR_N"/>
    <property type="match status" value="1"/>
</dbReference>